<keyword evidence="3" id="KW-1185">Reference proteome</keyword>
<reference evidence="2 3" key="1">
    <citation type="journal article" date="2024" name="G3 (Bethesda)">
        <title>Genome assembly of Hibiscus sabdariffa L. provides insights into metabolisms of medicinal natural products.</title>
        <authorList>
            <person name="Kim T."/>
        </authorList>
    </citation>
    <scope>NUCLEOTIDE SEQUENCE [LARGE SCALE GENOMIC DNA]</scope>
    <source>
        <strain evidence="2">TK-2024</strain>
        <tissue evidence="2">Old leaves</tissue>
    </source>
</reference>
<sequence length="150" mass="16860">MRSGFSSSSVVVDFLGWIWSILVIFWRPAVRGRTTLSFGSYGVLFCFSTWGFNRLRVRAEALPYESDGDELKRMAMRFSFFEATNIDEVGKEAIGAVKNDVLVANPYEDLVPAAYPSPFSLEEPSIEEIQPSITFFGNKGKAQSQRGQRL</sequence>
<keyword evidence="1" id="KW-0812">Transmembrane</keyword>
<organism evidence="2 3">
    <name type="scientific">Hibiscus sabdariffa</name>
    <name type="common">roselle</name>
    <dbReference type="NCBI Taxonomy" id="183260"/>
    <lineage>
        <taxon>Eukaryota</taxon>
        <taxon>Viridiplantae</taxon>
        <taxon>Streptophyta</taxon>
        <taxon>Embryophyta</taxon>
        <taxon>Tracheophyta</taxon>
        <taxon>Spermatophyta</taxon>
        <taxon>Magnoliopsida</taxon>
        <taxon>eudicotyledons</taxon>
        <taxon>Gunneridae</taxon>
        <taxon>Pentapetalae</taxon>
        <taxon>rosids</taxon>
        <taxon>malvids</taxon>
        <taxon>Malvales</taxon>
        <taxon>Malvaceae</taxon>
        <taxon>Malvoideae</taxon>
        <taxon>Hibiscus</taxon>
    </lineage>
</organism>
<comment type="caution">
    <text evidence="2">The sequence shown here is derived from an EMBL/GenBank/DDBJ whole genome shotgun (WGS) entry which is preliminary data.</text>
</comment>
<feature type="transmembrane region" description="Helical" evidence="1">
    <location>
        <begin position="12"/>
        <end position="29"/>
    </location>
</feature>
<accession>A0ABR2DKP9</accession>
<evidence type="ECO:0000313" key="3">
    <source>
        <dbReference type="Proteomes" id="UP001472677"/>
    </source>
</evidence>
<name>A0ABR2DKP9_9ROSI</name>
<evidence type="ECO:0000256" key="1">
    <source>
        <dbReference type="SAM" id="Phobius"/>
    </source>
</evidence>
<protein>
    <submittedName>
        <fullName evidence="2">Uncharacterized protein</fullName>
    </submittedName>
</protein>
<keyword evidence="1" id="KW-0472">Membrane</keyword>
<proteinExistence type="predicted"/>
<dbReference type="Proteomes" id="UP001472677">
    <property type="component" value="Unassembled WGS sequence"/>
</dbReference>
<evidence type="ECO:0000313" key="2">
    <source>
        <dbReference type="EMBL" id="KAK8541869.1"/>
    </source>
</evidence>
<gene>
    <name evidence="2" type="ORF">V6N12_014490</name>
</gene>
<keyword evidence="1" id="KW-1133">Transmembrane helix</keyword>
<dbReference type="EMBL" id="JBBPBM010000024">
    <property type="protein sequence ID" value="KAK8541869.1"/>
    <property type="molecule type" value="Genomic_DNA"/>
</dbReference>